<feature type="compositionally biased region" description="Basic and acidic residues" evidence="2">
    <location>
        <begin position="284"/>
        <end position="298"/>
    </location>
</feature>
<dbReference type="PROSITE" id="PS51123">
    <property type="entry name" value="OMPA_2"/>
    <property type="match status" value="1"/>
</dbReference>
<dbReference type="PANTHER" id="PTHR30329:SF21">
    <property type="entry name" value="LIPOPROTEIN YIAD-RELATED"/>
    <property type="match status" value="1"/>
</dbReference>
<dbReference type="AlphaFoldDB" id="A0A285CP44"/>
<dbReference type="OrthoDB" id="9792021at2"/>
<proteinExistence type="predicted"/>
<feature type="compositionally biased region" description="Pro residues" evidence="2">
    <location>
        <begin position="57"/>
        <end position="70"/>
    </location>
</feature>
<feature type="domain" description="OmpA-like" evidence="4">
    <location>
        <begin position="482"/>
        <end position="602"/>
    </location>
</feature>
<dbReference type="InterPro" id="IPR006665">
    <property type="entry name" value="OmpA-like"/>
</dbReference>
<dbReference type="Pfam" id="PF00691">
    <property type="entry name" value="OmpA"/>
    <property type="match status" value="1"/>
</dbReference>
<dbReference type="PANTHER" id="PTHR30329">
    <property type="entry name" value="STATOR ELEMENT OF FLAGELLAR MOTOR COMPLEX"/>
    <property type="match status" value="1"/>
</dbReference>
<feature type="region of interest" description="Disordered" evidence="2">
    <location>
        <begin position="35"/>
        <end position="312"/>
    </location>
</feature>
<name>A0A285CP44_9RHOB</name>
<evidence type="ECO:0000313" key="6">
    <source>
        <dbReference type="Proteomes" id="UP000219467"/>
    </source>
</evidence>
<dbReference type="RefSeq" id="WP_097029759.1">
    <property type="nucleotide sequence ID" value="NZ_OAOQ01000003.1"/>
</dbReference>
<evidence type="ECO:0000256" key="2">
    <source>
        <dbReference type="SAM" id="MobiDB-lite"/>
    </source>
</evidence>
<protein>
    <submittedName>
        <fullName evidence="5">OmpA family protein</fullName>
    </submittedName>
</protein>
<feature type="chain" id="PRO_5013238873" evidence="3">
    <location>
        <begin position="27"/>
        <end position="608"/>
    </location>
</feature>
<dbReference type="InterPro" id="IPR050330">
    <property type="entry name" value="Bact_OuterMem_StrucFunc"/>
</dbReference>
<feature type="compositionally biased region" description="Low complexity" evidence="2">
    <location>
        <begin position="167"/>
        <end position="180"/>
    </location>
</feature>
<reference evidence="6" key="1">
    <citation type="submission" date="2017-08" db="EMBL/GenBank/DDBJ databases">
        <authorList>
            <person name="Varghese N."/>
            <person name="Submissions S."/>
        </authorList>
    </citation>
    <scope>NUCLEOTIDE SEQUENCE [LARGE SCALE GENOMIC DNA]</scope>
    <source>
        <strain evidence="6">JA234</strain>
    </source>
</reference>
<dbReference type="Gene3D" id="3.30.1330.60">
    <property type="entry name" value="OmpA-like domain"/>
    <property type="match status" value="1"/>
</dbReference>
<accession>A0A285CP44</accession>
<feature type="compositionally biased region" description="Low complexity" evidence="2">
    <location>
        <begin position="207"/>
        <end position="244"/>
    </location>
</feature>
<gene>
    <name evidence="5" type="ORF">SAMN05878503_103306</name>
</gene>
<evidence type="ECO:0000256" key="1">
    <source>
        <dbReference type="PROSITE-ProRule" id="PRU00473"/>
    </source>
</evidence>
<dbReference type="SUPFAM" id="SSF103088">
    <property type="entry name" value="OmpA-like"/>
    <property type="match status" value="1"/>
</dbReference>
<dbReference type="EMBL" id="OAOQ01000003">
    <property type="protein sequence ID" value="SNX69317.1"/>
    <property type="molecule type" value="Genomic_DNA"/>
</dbReference>
<keyword evidence="3" id="KW-0732">Signal</keyword>
<feature type="compositionally biased region" description="Low complexity" evidence="2">
    <location>
        <begin position="264"/>
        <end position="282"/>
    </location>
</feature>
<dbReference type="Proteomes" id="UP000219467">
    <property type="component" value="Unassembled WGS sequence"/>
</dbReference>
<dbReference type="CDD" id="cd07185">
    <property type="entry name" value="OmpA_C-like"/>
    <property type="match status" value="1"/>
</dbReference>
<keyword evidence="6" id="KW-1185">Reference proteome</keyword>
<evidence type="ECO:0000313" key="5">
    <source>
        <dbReference type="EMBL" id="SNX69317.1"/>
    </source>
</evidence>
<organism evidence="5 6">
    <name type="scientific">Cereibacter ovatus</name>
    <dbReference type="NCBI Taxonomy" id="439529"/>
    <lineage>
        <taxon>Bacteria</taxon>
        <taxon>Pseudomonadati</taxon>
        <taxon>Pseudomonadota</taxon>
        <taxon>Alphaproteobacteria</taxon>
        <taxon>Rhodobacterales</taxon>
        <taxon>Paracoccaceae</taxon>
        <taxon>Cereibacter</taxon>
    </lineage>
</organism>
<feature type="signal peptide" evidence="3">
    <location>
        <begin position="1"/>
        <end position="26"/>
    </location>
</feature>
<dbReference type="InterPro" id="IPR036737">
    <property type="entry name" value="OmpA-like_sf"/>
</dbReference>
<sequence>MKSRLLGTTAALSVALAAFQPMPLVAQDAGADCIPADGVDCPPAAQNEPQAIEDEAPPPVEEPAEAPPPEPEPDSGDAAPEPDVIPPDAPEPAMDEMPAPPADAEIAPEAPADGADLPAEDSAPADEFFAPDAGATVAEPQEAPTDPATEPPSAEADGADAGPTEGAPLPDAEQAPAADEPAAEDDAADTQPDADALRQMLEDKAAADALADAAGDGVAPKAESPAPDEAGQEPAEGAGAQTAGDEAKASLLDALGDDAEDGAEPPAAAEAEGEPAGATAATRITEDNSRSSSEDFSSHAKTGAQRQRTDDDGLSNFQKFGLLALGALAVGSVLNNGDQVVSNTGDRVVVQRQDGRYRVLKDDDTLLRRPGSEVRTRTFSDGSTRSVVLRQDGSRIVTIRDASGRVLRRSAVDPSGREVLLIDDLASYDRVDVSRLPEPAPVIRFTEARDDRALREALEQARSRDPGRSYSLRQIRDYREVRALAPAIDVDQITFETGSAAVRPQEAEKLAALGRAITRMIDERPNELFLIEGHTDAVGSDASNLALSDRRAESVALALTEYFRVPPENMVVQGYGESDLRVRTDAAEQLNRRVAVRLISPLLQTAAR</sequence>
<evidence type="ECO:0000259" key="4">
    <source>
        <dbReference type="PROSITE" id="PS51123"/>
    </source>
</evidence>
<feature type="compositionally biased region" description="Low complexity" evidence="2">
    <location>
        <begin position="91"/>
        <end position="113"/>
    </location>
</feature>
<evidence type="ECO:0000256" key="3">
    <source>
        <dbReference type="SAM" id="SignalP"/>
    </source>
</evidence>
<keyword evidence="1" id="KW-0472">Membrane</keyword>
<dbReference type="GO" id="GO:0016020">
    <property type="term" value="C:membrane"/>
    <property type="evidence" value="ECO:0007669"/>
    <property type="project" value="UniProtKB-UniRule"/>
</dbReference>